<gene>
    <name evidence="13" type="primary">LOC101856167</name>
</gene>
<dbReference type="InterPro" id="IPR029044">
    <property type="entry name" value="Nucleotide-diphossugar_trans"/>
</dbReference>
<dbReference type="SUPFAM" id="SSF53448">
    <property type="entry name" value="Nucleotide-diphospho-sugar transferases"/>
    <property type="match status" value="1"/>
</dbReference>
<keyword evidence="10" id="KW-0464">Manganese</keyword>
<feature type="domain" description="Ricin B lectin" evidence="11">
    <location>
        <begin position="304"/>
        <end position="435"/>
    </location>
</feature>
<keyword evidence="4 10" id="KW-0430">Lectin</keyword>
<keyword evidence="6" id="KW-1133">Transmembrane helix</keyword>
<proteinExistence type="inferred from homology"/>
<dbReference type="PANTHER" id="PTHR11675:SF138">
    <property type="entry name" value="GLYCOSYLTRANSFERASE 2-LIKE DOMAIN-CONTAINING PROTEIN"/>
    <property type="match status" value="1"/>
</dbReference>
<keyword evidence="9 10" id="KW-1015">Disulfide bond</keyword>
<dbReference type="SUPFAM" id="SSF50370">
    <property type="entry name" value="Ricin B-like lectins"/>
    <property type="match status" value="1"/>
</dbReference>
<sequence>MYVIVLRNKGFSQNVGDGGKAVIVHQRVLNSRQRTQYLAGWKTHAYNEYASRLISLHRSLPDFRQTSCHDIQYSSHLPDTSVIICFHNEAWSVLLRTLHSVVDRSPPGLLKEVILVDDFSHLDHLKTPLAKYVKSTFPKVRLLRTSRREGLIRARLIGTAQATGDTLTFLDSHCECHVGWLEPLLERVSTDHKVVAVPIIDVINKKTFQYSASKLLIGGFNWDLRFKWTNLPKGKSQIGTTNGTEAARSPTMAGGLFTINRKYFQDIGTYDDGMEIWGGENLEMSFRVWMCGGSVEVLPCSRVGHVFRKRLPSRNSNFREVLLRNRARVAEVWMDEFKDIFYQRQNVTVVWLYSASSQLRTYHDGCLELESTGGPDDNLKVVTCRENSPDQQWVIREDASLYHVASNKCVRSLNTDPRLTVAECTDDVHQRWIWQ</sequence>
<dbReference type="EC" id="2.4.1.-" evidence="10"/>
<dbReference type="GeneID" id="101856167"/>
<keyword evidence="5" id="KW-0735">Signal-anchor</keyword>
<evidence type="ECO:0000256" key="3">
    <source>
        <dbReference type="ARBA" id="ARBA00022692"/>
    </source>
</evidence>
<keyword evidence="10" id="KW-0328">Glycosyltransferase</keyword>
<comment type="similarity">
    <text evidence="2 10">Belongs to the glycosyltransferase 2 family. GalNAc-T subfamily.</text>
</comment>
<dbReference type="Gene3D" id="2.80.10.50">
    <property type="match status" value="1"/>
</dbReference>
<dbReference type="Proteomes" id="UP000694888">
    <property type="component" value="Unplaced"/>
</dbReference>
<dbReference type="CDD" id="cd02510">
    <property type="entry name" value="pp-GalNAc-T"/>
    <property type="match status" value="1"/>
</dbReference>
<evidence type="ECO:0000256" key="7">
    <source>
        <dbReference type="ARBA" id="ARBA00023034"/>
    </source>
</evidence>
<comment type="pathway">
    <text evidence="10">Protein modification; protein glycosylation.</text>
</comment>
<evidence type="ECO:0000256" key="5">
    <source>
        <dbReference type="ARBA" id="ARBA00022968"/>
    </source>
</evidence>
<keyword evidence="10" id="KW-0808">Transferase</keyword>
<evidence type="ECO:0000256" key="10">
    <source>
        <dbReference type="RuleBase" id="RU361242"/>
    </source>
</evidence>
<comment type="subcellular location">
    <subcellularLocation>
        <location evidence="1 10">Golgi apparatus membrane</location>
        <topology evidence="1 10">Single-pass type II membrane protein</topology>
    </subcellularLocation>
</comment>
<dbReference type="InterPro" id="IPR035992">
    <property type="entry name" value="Ricin_B-like_lectins"/>
</dbReference>
<evidence type="ECO:0000313" key="12">
    <source>
        <dbReference type="Proteomes" id="UP000694888"/>
    </source>
</evidence>
<evidence type="ECO:0000256" key="2">
    <source>
        <dbReference type="ARBA" id="ARBA00005680"/>
    </source>
</evidence>
<evidence type="ECO:0000256" key="4">
    <source>
        <dbReference type="ARBA" id="ARBA00022734"/>
    </source>
</evidence>
<evidence type="ECO:0000313" key="13">
    <source>
        <dbReference type="RefSeq" id="XP_035824697.1"/>
    </source>
</evidence>
<dbReference type="Gene3D" id="3.90.550.10">
    <property type="entry name" value="Spore Coat Polysaccharide Biosynthesis Protein SpsA, Chain A"/>
    <property type="match status" value="1"/>
</dbReference>
<keyword evidence="3" id="KW-0812">Transmembrane</keyword>
<evidence type="ECO:0000256" key="1">
    <source>
        <dbReference type="ARBA" id="ARBA00004323"/>
    </source>
</evidence>
<evidence type="ECO:0000256" key="9">
    <source>
        <dbReference type="ARBA" id="ARBA00023157"/>
    </source>
</evidence>
<dbReference type="InterPro" id="IPR001173">
    <property type="entry name" value="Glyco_trans_2-like"/>
</dbReference>
<dbReference type="PROSITE" id="PS50231">
    <property type="entry name" value="RICIN_B_LECTIN"/>
    <property type="match status" value="1"/>
</dbReference>
<keyword evidence="12" id="KW-1185">Reference proteome</keyword>
<protein>
    <recommendedName>
        <fullName evidence="10">Polypeptide N-acetylgalactosaminyltransferase</fullName>
        <ecNumber evidence="10">2.4.1.-</ecNumber>
    </recommendedName>
    <alternativeName>
        <fullName evidence="10">Protein-UDP acetylgalactosaminyltransferase</fullName>
    </alternativeName>
</protein>
<keyword evidence="7 10" id="KW-0333">Golgi apparatus</keyword>
<evidence type="ECO:0000259" key="11">
    <source>
        <dbReference type="SMART" id="SM00458"/>
    </source>
</evidence>
<dbReference type="Pfam" id="PF00652">
    <property type="entry name" value="Ricin_B_lectin"/>
    <property type="match status" value="1"/>
</dbReference>
<name>A0ABM1VQK5_APLCA</name>
<dbReference type="RefSeq" id="XP_035824697.1">
    <property type="nucleotide sequence ID" value="XM_035968804.1"/>
</dbReference>
<dbReference type="Pfam" id="PF00535">
    <property type="entry name" value="Glycos_transf_2"/>
    <property type="match status" value="1"/>
</dbReference>
<accession>A0ABM1VQK5</accession>
<dbReference type="PANTHER" id="PTHR11675">
    <property type="entry name" value="N-ACETYLGALACTOSAMINYLTRANSFERASE"/>
    <property type="match status" value="1"/>
</dbReference>
<keyword evidence="8" id="KW-0472">Membrane</keyword>
<dbReference type="InterPro" id="IPR000772">
    <property type="entry name" value="Ricin_B_lectin"/>
</dbReference>
<evidence type="ECO:0000256" key="6">
    <source>
        <dbReference type="ARBA" id="ARBA00022989"/>
    </source>
</evidence>
<dbReference type="InterPro" id="IPR045885">
    <property type="entry name" value="GalNAc-T"/>
</dbReference>
<organism evidence="12 13">
    <name type="scientific">Aplysia californica</name>
    <name type="common">California sea hare</name>
    <dbReference type="NCBI Taxonomy" id="6500"/>
    <lineage>
        <taxon>Eukaryota</taxon>
        <taxon>Metazoa</taxon>
        <taxon>Spiralia</taxon>
        <taxon>Lophotrochozoa</taxon>
        <taxon>Mollusca</taxon>
        <taxon>Gastropoda</taxon>
        <taxon>Heterobranchia</taxon>
        <taxon>Euthyneura</taxon>
        <taxon>Tectipleura</taxon>
        <taxon>Aplysiida</taxon>
        <taxon>Aplysioidea</taxon>
        <taxon>Aplysiidae</taxon>
        <taxon>Aplysia</taxon>
    </lineage>
</organism>
<comment type="cofactor">
    <cofactor evidence="10">
        <name>Mn(2+)</name>
        <dbReference type="ChEBI" id="CHEBI:29035"/>
    </cofactor>
</comment>
<reference evidence="13" key="1">
    <citation type="submission" date="2025-08" db="UniProtKB">
        <authorList>
            <consortium name="RefSeq"/>
        </authorList>
    </citation>
    <scope>IDENTIFICATION</scope>
</reference>
<dbReference type="SMART" id="SM00458">
    <property type="entry name" value="RICIN"/>
    <property type="match status" value="1"/>
</dbReference>
<evidence type="ECO:0000256" key="8">
    <source>
        <dbReference type="ARBA" id="ARBA00023136"/>
    </source>
</evidence>